<dbReference type="PANTHER" id="PTHR35271">
    <property type="entry name" value="ABC TRANSPORTER, SUBSTRATE-BINDING LIPOPROTEIN-RELATED"/>
    <property type="match status" value="1"/>
</dbReference>
<dbReference type="InterPro" id="IPR006311">
    <property type="entry name" value="TAT_signal"/>
</dbReference>
<proteinExistence type="predicted"/>
<dbReference type="InterPro" id="IPR007487">
    <property type="entry name" value="ABC_transpt-TYRBP-like"/>
</dbReference>
<dbReference type="EMBL" id="RDQZ01000003">
    <property type="protein sequence ID" value="RXH16741.1"/>
    <property type="molecule type" value="Genomic_DNA"/>
</dbReference>
<dbReference type="Gene3D" id="3.40.50.2300">
    <property type="match status" value="2"/>
</dbReference>
<evidence type="ECO:0000313" key="2">
    <source>
        <dbReference type="Proteomes" id="UP000290401"/>
    </source>
</evidence>
<dbReference type="PANTHER" id="PTHR35271:SF1">
    <property type="entry name" value="ABC TRANSPORTER, SUBSTRATE-BINDING LIPOPROTEIN"/>
    <property type="match status" value="1"/>
</dbReference>
<dbReference type="Proteomes" id="UP000290401">
    <property type="component" value="Unassembled WGS sequence"/>
</dbReference>
<keyword evidence="2" id="KW-1185">Reference proteome</keyword>
<dbReference type="Pfam" id="PF04392">
    <property type="entry name" value="ABC_sub_bind"/>
    <property type="match status" value="1"/>
</dbReference>
<dbReference type="CDD" id="cd06325">
    <property type="entry name" value="PBP1_ABC_unchar_transporter"/>
    <property type="match status" value="1"/>
</dbReference>
<organism evidence="1 2">
    <name type="scientific">Bradyrhizobium guangzhouense</name>
    <dbReference type="NCBI Taxonomy" id="1325095"/>
    <lineage>
        <taxon>Bacteria</taxon>
        <taxon>Pseudomonadati</taxon>
        <taxon>Pseudomonadota</taxon>
        <taxon>Alphaproteobacteria</taxon>
        <taxon>Hyphomicrobiales</taxon>
        <taxon>Nitrobacteraceae</taxon>
        <taxon>Bradyrhizobium</taxon>
    </lineage>
</organism>
<sequence>MAWRSIRMRRRDFLRAVGAIAGSGTMAISKAEVQVHRIGVLALDAPGPAPLLLEETLKRRGWTLGQNLKIEYRMYNGDTDLAHRYARELIALRPDVLYAITNTSMAALQLEGSTIPTVFAMVSDPVGRHYVDSFPRPGRNVTGFTPFVPSLGGKWVSILKEVAPDIQQVGLIYNPEPGNNAAAFRKSIDDAANVAGIVSVEAPSGDSSSIERLIVSLKEKPNSGLIFLPDAFTWIQRGHLTTLIGQCGLPAIYPLRDFVEAGGLISYGIDMKTIYVGAATYIDQILRGANPAELPVQVPTEFELIVNQKAAKHLGLRLPPTLLARADDVIE</sequence>
<comment type="caution">
    <text evidence="1">The sequence shown here is derived from an EMBL/GenBank/DDBJ whole genome shotgun (WGS) entry which is preliminary data.</text>
</comment>
<accession>A0ABY0EBW9</accession>
<gene>
    <name evidence="1" type="ORF">EAS56_07140</name>
</gene>
<dbReference type="PROSITE" id="PS51318">
    <property type="entry name" value="TAT"/>
    <property type="match status" value="1"/>
</dbReference>
<reference evidence="1 2" key="1">
    <citation type="submission" date="2018-10" db="EMBL/GenBank/DDBJ databases">
        <title>Bradyrhizobium sp. nov., effective nodules isolated from peanut in China.</title>
        <authorList>
            <person name="Li Y."/>
        </authorList>
    </citation>
    <scope>NUCLEOTIDE SEQUENCE [LARGE SCALE GENOMIC DNA]</scope>
    <source>
        <strain evidence="1 2">CCBAU 53426</strain>
    </source>
</reference>
<name>A0ABY0EBW9_9BRAD</name>
<evidence type="ECO:0000313" key="1">
    <source>
        <dbReference type="EMBL" id="RXH16741.1"/>
    </source>
</evidence>
<protein>
    <submittedName>
        <fullName evidence="1">ABC transporter substrate-binding protein</fullName>
    </submittedName>
</protein>